<evidence type="ECO:0000313" key="8">
    <source>
        <dbReference type="Proteomes" id="UP001596505"/>
    </source>
</evidence>
<name>A0ABW2Q1I3_9BACL</name>
<dbReference type="EMBL" id="JBHTCO010000013">
    <property type="protein sequence ID" value="MFC7393488.1"/>
    <property type="molecule type" value="Genomic_DNA"/>
</dbReference>
<dbReference type="Gene3D" id="2.30.40.10">
    <property type="entry name" value="Urease, subunit C, domain 1"/>
    <property type="match status" value="1"/>
</dbReference>
<comment type="caution">
    <text evidence="7">The sequence shown here is derived from an EMBL/GenBank/DDBJ whole genome shotgun (WGS) entry which is preliminary data.</text>
</comment>
<dbReference type="SUPFAM" id="SSF51338">
    <property type="entry name" value="Composite domain of metallo-dependent hydrolases"/>
    <property type="match status" value="1"/>
</dbReference>
<accession>A0ABW2Q1I3</accession>
<comment type="similarity">
    <text evidence="1">Belongs to the metallo-dependent hydrolases superfamily. Adenine deaminase family.</text>
</comment>
<dbReference type="Pfam" id="PF01979">
    <property type="entry name" value="Amidohydro_1"/>
    <property type="match status" value="1"/>
</dbReference>
<keyword evidence="3" id="KW-0378">Hydrolase</keyword>
<dbReference type="Gene3D" id="3.20.20.140">
    <property type="entry name" value="Metal-dependent hydrolases"/>
    <property type="match status" value="1"/>
</dbReference>
<dbReference type="RefSeq" id="WP_380965989.1">
    <property type="nucleotide sequence ID" value="NZ_JBHTCO010000013.1"/>
</dbReference>
<gene>
    <name evidence="7" type="ORF">ACFQRG_11035</name>
</gene>
<dbReference type="EC" id="3.5.4.2" evidence="2"/>
<evidence type="ECO:0000313" key="7">
    <source>
        <dbReference type="EMBL" id="MFC7393488.1"/>
    </source>
</evidence>
<keyword evidence="8" id="KW-1185">Reference proteome</keyword>
<dbReference type="InterPro" id="IPR006680">
    <property type="entry name" value="Amidohydro-rel"/>
</dbReference>
<organism evidence="7 8">
    <name type="scientific">Scopulibacillus cellulosilyticus</name>
    <dbReference type="NCBI Taxonomy" id="2665665"/>
    <lineage>
        <taxon>Bacteria</taxon>
        <taxon>Bacillati</taxon>
        <taxon>Bacillota</taxon>
        <taxon>Bacilli</taxon>
        <taxon>Bacillales</taxon>
        <taxon>Sporolactobacillaceae</taxon>
        <taxon>Scopulibacillus</taxon>
    </lineage>
</organism>
<evidence type="ECO:0000256" key="4">
    <source>
        <dbReference type="ARBA" id="ARBA00047720"/>
    </source>
</evidence>
<sequence>MVVHRKLWSIDQLRTHAAVVKGEVQPTKVLLNGTYLNSYLKRWEQANIWIYQDRIVYVGSRVPLDLEGIEVIDCEGYYLVPGYIEPHVHPFQLYHPETLSAYAAKHGTTTLICDNQVFYQSFSDEKSFEIINQLDKLPVSLYWWCRYDLQTELLEDQISDGRVRNWINHPSVIQGGELTSWPQVLYGDNQILQWMQETKQLGKPVEGHLPGASEKTLTQMKLLGVDCDHEAMTGEEAIRRLRLGYTTSLRYSSIRPDLPVILKEMIEEGITNFDHAYMNTDGMTPAFYDEGVMDRCVEIALEQGVPEIDAYMMASSNVSNHYNMDDILGHIAPGRVAHINILASPKSPNPDGVIAKGEWVKKNNDPCYPFEAQFSLKEAFEPLEINWDLQESMLEATETIGLEMINAVITKPFELENLPKENELPDGVSYLTLIDRHGQWVMNTFVKGFADNVSGLASSFSSTGDFILIGRSKSDMIKAFQKMKQIKGGFVLVENGKEIMSMELSVGGKMSSKPMETLIEEQKQFMTELRSRGYKFEDPIYSFLFFSSTHLPYIRVTQLGMFDVMRRKVIVPSKPLN</sequence>
<evidence type="ECO:0000256" key="2">
    <source>
        <dbReference type="ARBA" id="ARBA00012782"/>
    </source>
</evidence>
<dbReference type="PANTHER" id="PTHR11113">
    <property type="entry name" value="N-ACETYLGLUCOSAMINE-6-PHOSPHATE DEACETYLASE"/>
    <property type="match status" value="1"/>
</dbReference>
<dbReference type="InterPro" id="IPR026912">
    <property type="entry name" value="Adenine_deam_C"/>
</dbReference>
<protein>
    <recommendedName>
        <fullName evidence="2">adenine deaminase</fullName>
        <ecNumber evidence="2">3.5.4.2</ecNumber>
    </recommendedName>
</protein>
<evidence type="ECO:0000256" key="3">
    <source>
        <dbReference type="ARBA" id="ARBA00022801"/>
    </source>
</evidence>
<dbReference type="PANTHER" id="PTHR11113:SF6">
    <property type="entry name" value="ADENINE DEAMINASE YERA-RELATED"/>
    <property type="match status" value="1"/>
</dbReference>
<reference evidence="8" key="1">
    <citation type="journal article" date="2019" name="Int. J. Syst. Evol. Microbiol.">
        <title>The Global Catalogue of Microorganisms (GCM) 10K type strain sequencing project: providing services to taxonomists for standard genome sequencing and annotation.</title>
        <authorList>
            <consortium name="The Broad Institute Genomics Platform"/>
            <consortium name="The Broad Institute Genome Sequencing Center for Infectious Disease"/>
            <person name="Wu L."/>
            <person name="Ma J."/>
        </authorList>
    </citation>
    <scope>NUCLEOTIDE SEQUENCE [LARGE SCALE GENOMIC DNA]</scope>
    <source>
        <strain evidence="8">CGMCC 1.16305</strain>
    </source>
</reference>
<feature type="domain" description="Amidohydrolase-related" evidence="5">
    <location>
        <begin position="78"/>
        <end position="360"/>
    </location>
</feature>
<dbReference type="InterPro" id="IPR032466">
    <property type="entry name" value="Metal_Hydrolase"/>
</dbReference>
<evidence type="ECO:0000259" key="6">
    <source>
        <dbReference type="Pfam" id="PF13382"/>
    </source>
</evidence>
<dbReference type="InterPro" id="IPR011059">
    <property type="entry name" value="Metal-dep_hydrolase_composite"/>
</dbReference>
<dbReference type="Pfam" id="PF13382">
    <property type="entry name" value="Adenine_deam_C"/>
    <property type="match status" value="1"/>
</dbReference>
<dbReference type="SUPFAM" id="SSF51556">
    <property type="entry name" value="Metallo-dependent hydrolases"/>
    <property type="match status" value="1"/>
</dbReference>
<comment type="catalytic activity">
    <reaction evidence="4">
        <text>adenine + H2O + H(+) = hypoxanthine + NH4(+)</text>
        <dbReference type="Rhea" id="RHEA:23688"/>
        <dbReference type="ChEBI" id="CHEBI:15377"/>
        <dbReference type="ChEBI" id="CHEBI:15378"/>
        <dbReference type="ChEBI" id="CHEBI:16708"/>
        <dbReference type="ChEBI" id="CHEBI:17368"/>
        <dbReference type="ChEBI" id="CHEBI:28938"/>
        <dbReference type="EC" id="3.5.4.2"/>
    </reaction>
</comment>
<dbReference type="Proteomes" id="UP001596505">
    <property type="component" value="Unassembled WGS sequence"/>
</dbReference>
<feature type="domain" description="Adenine deaminase C-terminal" evidence="6">
    <location>
        <begin position="423"/>
        <end position="567"/>
    </location>
</feature>
<evidence type="ECO:0000256" key="1">
    <source>
        <dbReference type="ARBA" id="ARBA00006773"/>
    </source>
</evidence>
<evidence type="ECO:0000259" key="5">
    <source>
        <dbReference type="Pfam" id="PF01979"/>
    </source>
</evidence>
<proteinExistence type="inferred from homology"/>